<evidence type="ECO:0000256" key="1">
    <source>
        <dbReference type="ARBA" id="ARBA00006068"/>
    </source>
</evidence>
<evidence type="ECO:0000313" key="6">
    <source>
        <dbReference type="EMBL" id="MDT0270727.1"/>
    </source>
</evidence>
<dbReference type="PANTHER" id="PTHR33392:SF6">
    <property type="entry name" value="POLYISOPRENYL-TEICHOIC ACID--PEPTIDOGLYCAN TEICHOIC ACID TRANSFERASE TAGU"/>
    <property type="match status" value="1"/>
</dbReference>
<evidence type="ECO:0000256" key="2">
    <source>
        <dbReference type="SAM" id="MobiDB-lite"/>
    </source>
</evidence>
<keyword evidence="7" id="KW-1185">Reference proteome</keyword>
<keyword evidence="3" id="KW-1133">Transmembrane helix</keyword>
<dbReference type="Gene3D" id="3.40.630.190">
    <property type="entry name" value="LCP protein"/>
    <property type="match status" value="1"/>
</dbReference>
<reference evidence="7" key="1">
    <citation type="submission" date="2023-07" db="EMBL/GenBank/DDBJ databases">
        <title>30 novel species of actinomycetes from the DSMZ collection.</title>
        <authorList>
            <person name="Nouioui I."/>
        </authorList>
    </citation>
    <scope>NUCLEOTIDE SEQUENCE [LARGE SCALE GENOMIC DNA]</scope>
    <source>
        <strain evidence="7">DSM 44915</strain>
    </source>
</reference>
<feature type="domain" description="Cell envelope-related transcriptional attenuator" evidence="4">
    <location>
        <begin position="190"/>
        <end position="347"/>
    </location>
</feature>
<comment type="similarity">
    <text evidence="1">Belongs to the LytR/CpsA/Psr (LCP) family.</text>
</comment>
<name>A0ABU2K0X4_9ACTN</name>
<dbReference type="InterPro" id="IPR004474">
    <property type="entry name" value="LytR_CpsA_psr"/>
</dbReference>
<accession>A0ABU2K0X4</accession>
<dbReference type="Pfam" id="PF03816">
    <property type="entry name" value="LytR_cpsA_psr"/>
    <property type="match status" value="1"/>
</dbReference>
<feature type="transmembrane region" description="Helical" evidence="3">
    <location>
        <begin position="105"/>
        <end position="128"/>
    </location>
</feature>
<dbReference type="Gene3D" id="3.30.70.2390">
    <property type="match status" value="1"/>
</dbReference>
<dbReference type="EMBL" id="JAVREO010000032">
    <property type="protein sequence ID" value="MDT0270727.1"/>
    <property type="molecule type" value="Genomic_DNA"/>
</dbReference>
<dbReference type="PANTHER" id="PTHR33392">
    <property type="entry name" value="POLYISOPRENYL-TEICHOIC ACID--PEPTIDOGLYCAN TEICHOIC ACID TRANSFERASE TAGU"/>
    <property type="match status" value="1"/>
</dbReference>
<dbReference type="InterPro" id="IPR027381">
    <property type="entry name" value="LytR/CpsA/Psr_C"/>
</dbReference>
<feature type="region of interest" description="Disordered" evidence="2">
    <location>
        <begin position="435"/>
        <end position="460"/>
    </location>
</feature>
<sequence length="607" mass="63594">MRRTGTSGEDGAGGSEGHDRASQLGWDDSLYERRAGVPGPRQAPEGQPAGQPIPGGLIPGGQPPEGQIPAGTAEGAPGGAPEPAPAGRRAQRAARRARKPRWRRVLVWTAGSLAFLLVGVAVAGYLYLEHLNGNLTKKPRSLGGTELAEPTPNAEGQTPLNILLMGSDSRDGAENQELGGARDLAGGPVRADVQMLLHASADRSNITVISIPRDTQVAIPECTDPDTGEVFPATASASINTALDHGGPGCVLATWEELTGIYIHHFMMVDFAGVVDMADAVGGVPVCVEANIADDKSGLRLPAGESVIEGEEALQWLRTRKGFADGSDIGRTKAQQMYLSNMVEELQASASLTNTGELMDLAEAATNALTVNHELGSVQALYDLGTDLRQVPNNRINMVTLPWLPDPANPNVTIIPDPAKAPELFEMVRTDVPLDDQDAEPAPEETSDGPTETVDAEPSPPAEVAVTVRNATGSDIQGPANGRAGVLTDELLRLGYAQTFTDSTAAAPTPDTEVQYAEEDQRPNAEALAETLGIPADRVLVSPEAQGVVLVVGDDWREGTVFPAEAVEEAEANETEAAGDDPAIAEEDIISGSSGGNCMPVNPLYTW</sequence>
<dbReference type="Proteomes" id="UP001183410">
    <property type="component" value="Unassembled WGS sequence"/>
</dbReference>
<evidence type="ECO:0000313" key="7">
    <source>
        <dbReference type="Proteomes" id="UP001183410"/>
    </source>
</evidence>
<feature type="region of interest" description="Disordered" evidence="2">
    <location>
        <begin position="1"/>
        <end position="96"/>
    </location>
</feature>
<proteinExistence type="inferred from homology"/>
<dbReference type="Pfam" id="PF13399">
    <property type="entry name" value="LytR_C"/>
    <property type="match status" value="1"/>
</dbReference>
<evidence type="ECO:0000256" key="3">
    <source>
        <dbReference type="SAM" id="Phobius"/>
    </source>
</evidence>
<dbReference type="RefSeq" id="WP_311670792.1">
    <property type="nucleotide sequence ID" value="NZ_JAVREO010000032.1"/>
</dbReference>
<protein>
    <submittedName>
        <fullName evidence="6">LCP family protein</fullName>
    </submittedName>
</protein>
<evidence type="ECO:0000259" key="4">
    <source>
        <dbReference type="Pfam" id="PF03816"/>
    </source>
</evidence>
<comment type="caution">
    <text evidence="6">The sequence shown here is derived from an EMBL/GenBank/DDBJ whole genome shotgun (WGS) entry which is preliminary data.</text>
</comment>
<feature type="compositionally biased region" description="Low complexity" evidence="2">
    <location>
        <begin position="64"/>
        <end position="88"/>
    </location>
</feature>
<feature type="region of interest" description="Disordered" evidence="2">
    <location>
        <begin position="137"/>
        <end position="157"/>
    </location>
</feature>
<evidence type="ECO:0000259" key="5">
    <source>
        <dbReference type="Pfam" id="PF13399"/>
    </source>
</evidence>
<gene>
    <name evidence="6" type="ORF">RM844_31100</name>
</gene>
<dbReference type="NCBIfam" id="TIGR00350">
    <property type="entry name" value="lytR_cpsA_psr"/>
    <property type="match status" value="1"/>
</dbReference>
<feature type="compositionally biased region" description="Acidic residues" evidence="2">
    <location>
        <begin position="435"/>
        <end position="447"/>
    </location>
</feature>
<feature type="compositionally biased region" description="Low complexity" evidence="2">
    <location>
        <begin position="38"/>
        <end position="56"/>
    </location>
</feature>
<keyword evidence="3" id="KW-0812">Transmembrane</keyword>
<dbReference type="InterPro" id="IPR050922">
    <property type="entry name" value="LytR/CpsA/Psr_CW_biosynth"/>
</dbReference>
<organism evidence="6 7">
    <name type="scientific">Streptomyces chisholmiae</name>
    <dbReference type="NCBI Taxonomy" id="3075540"/>
    <lineage>
        <taxon>Bacteria</taxon>
        <taxon>Bacillati</taxon>
        <taxon>Actinomycetota</taxon>
        <taxon>Actinomycetes</taxon>
        <taxon>Kitasatosporales</taxon>
        <taxon>Streptomycetaceae</taxon>
        <taxon>Streptomyces</taxon>
    </lineage>
</organism>
<feature type="domain" description="LytR/CpsA/Psr regulator C-terminal" evidence="5">
    <location>
        <begin position="463"/>
        <end position="556"/>
    </location>
</feature>
<keyword evidence="3" id="KW-0472">Membrane</keyword>